<evidence type="ECO:0000256" key="1">
    <source>
        <dbReference type="ARBA" id="ARBA00012418"/>
    </source>
</evidence>
<evidence type="ECO:0000256" key="3">
    <source>
        <dbReference type="ARBA" id="ARBA00022679"/>
    </source>
</evidence>
<proteinExistence type="predicted"/>
<organism evidence="6">
    <name type="scientific">marine sediment metagenome</name>
    <dbReference type="NCBI Taxonomy" id="412755"/>
    <lineage>
        <taxon>unclassified sequences</taxon>
        <taxon>metagenomes</taxon>
        <taxon>ecological metagenomes</taxon>
    </lineage>
</organism>
<keyword evidence="3" id="KW-0808">Transferase</keyword>
<name>X1BAS9_9ZZZZ</name>
<accession>X1BAS9</accession>
<evidence type="ECO:0000313" key="6">
    <source>
        <dbReference type="EMBL" id="GAG78357.1"/>
    </source>
</evidence>
<gene>
    <name evidence="6" type="ORF">S01H4_29304</name>
</gene>
<dbReference type="AlphaFoldDB" id="X1BAS9"/>
<dbReference type="InterPro" id="IPR042102">
    <property type="entry name" value="RNA_pol_Rpb1_3_sf"/>
</dbReference>
<keyword evidence="4" id="KW-0548">Nucleotidyltransferase</keyword>
<dbReference type="EC" id="2.7.7.6" evidence="1"/>
<sequence>YVIYLWLISLHQPAGTLNVVGKPLLHQTAHNKGQRIKTSVGRIIFNDVLPPELGFYNKAIDKSSLKQIVTDCYKLLSNEDTA</sequence>
<evidence type="ECO:0000256" key="4">
    <source>
        <dbReference type="ARBA" id="ARBA00022695"/>
    </source>
</evidence>
<reference evidence="6" key="1">
    <citation type="journal article" date="2014" name="Front. Microbiol.">
        <title>High frequency of phylogenetically diverse reductive dehalogenase-homologous genes in deep subseafloor sedimentary metagenomes.</title>
        <authorList>
            <person name="Kawai M."/>
            <person name="Futagami T."/>
            <person name="Toyoda A."/>
            <person name="Takaki Y."/>
            <person name="Nishi S."/>
            <person name="Hori S."/>
            <person name="Arai W."/>
            <person name="Tsubouchi T."/>
            <person name="Morono Y."/>
            <person name="Uchiyama I."/>
            <person name="Ito T."/>
            <person name="Fujiyama A."/>
            <person name="Inagaki F."/>
            <person name="Takami H."/>
        </authorList>
    </citation>
    <scope>NUCLEOTIDE SEQUENCE</scope>
    <source>
        <strain evidence="6">Expedition CK06-06</strain>
    </source>
</reference>
<protein>
    <recommendedName>
        <fullName evidence="1">DNA-directed RNA polymerase</fullName>
        <ecNumber evidence="1">2.7.7.6</ecNumber>
    </recommendedName>
</protein>
<feature type="non-terminal residue" evidence="6">
    <location>
        <position position="1"/>
    </location>
</feature>
<dbReference type="GO" id="GO:0003899">
    <property type="term" value="F:DNA-directed RNA polymerase activity"/>
    <property type="evidence" value="ECO:0007669"/>
    <property type="project" value="UniProtKB-EC"/>
</dbReference>
<keyword evidence="2" id="KW-0240">DNA-directed RNA polymerase</keyword>
<evidence type="ECO:0000256" key="5">
    <source>
        <dbReference type="ARBA" id="ARBA00023163"/>
    </source>
</evidence>
<comment type="caution">
    <text evidence="6">The sequence shown here is derived from an EMBL/GenBank/DDBJ whole genome shotgun (WGS) entry which is preliminary data.</text>
</comment>
<dbReference type="GO" id="GO:0000428">
    <property type="term" value="C:DNA-directed RNA polymerase complex"/>
    <property type="evidence" value="ECO:0007669"/>
    <property type="project" value="UniProtKB-KW"/>
</dbReference>
<keyword evidence="5" id="KW-0804">Transcription</keyword>
<dbReference type="EMBL" id="BART01014906">
    <property type="protein sequence ID" value="GAG78357.1"/>
    <property type="molecule type" value="Genomic_DNA"/>
</dbReference>
<evidence type="ECO:0000256" key="2">
    <source>
        <dbReference type="ARBA" id="ARBA00022478"/>
    </source>
</evidence>
<feature type="non-terminal residue" evidence="6">
    <location>
        <position position="82"/>
    </location>
</feature>
<dbReference type="Gene3D" id="1.10.274.100">
    <property type="entry name" value="RNA polymerase Rpb1, domain 3"/>
    <property type="match status" value="1"/>
</dbReference>